<reference evidence="1" key="1">
    <citation type="submission" date="2019-10" db="EMBL/GenBank/DDBJ databases">
        <title>Draft genome sequece of Microseira wollei NIES-4236.</title>
        <authorList>
            <person name="Yamaguchi H."/>
            <person name="Suzuki S."/>
            <person name="Kawachi M."/>
        </authorList>
    </citation>
    <scope>NUCLEOTIDE SEQUENCE</scope>
    <source>
        <strain evidence="1">NIES-4236</strain>
    </source>
</reference>
<keyword evidence="2" id="KW-1185">Reference proteome</keyword>
<dbReference type="EMBL" id="BLAY01000097">
    <property type="protein sequence ID" value="GET40698.1"/>
    <property type="molecule type" value="Genomic_DNA"/>
</dbReference>
<organism evidence="1 2">
    <name type="scientific">Microseira wollei NIES-4236</name>
    <dbReference type="NCBI Taxonomy" id="2530354"/>
    <lineage>
        <taxon>Bacteria</taxon>
        <taxon>Bacillati</taxon>
        <taxon>Cyanobacteriota</taxon>
        <taxon>Cyanophyceae</taxon>
        <taxon>Oscillatoriophycideae</taxon>
        <taxon>Aerosakkonematales</taxon>
        <taxon>Aerosakkonemataceae</taxon>
        <taxon>Microseira</taxon>
    </lineage>
</organism>
<protein>
    <submittedName>
        <fullName evidence="1">Genome sequencing data, contig C298</fullName>
    </submittedName>
</protein>
<dbReference type="Proteomes" id="UP001050975">
    <property type="component" value="Unassembled WGS sequence"/>
</dbReference>
<dbReference type="AlphaFoldDB" id="A0AAV3XEQ0"/>
<gene>
    <name evidence="1" type="ORF">MiSe_55090</name>
</gene>
<evidence type="ECO:0000313" key="2">
    <source>
        <dbReference type="Proteomes" id="UP001050975"/>
    </source>
</evidence>
<accession>A0AAV3XEQ0</accession>
<sequence length="148" mass="16923">MNAGADNDITESQALSFGQKIKSIFVANDGLVWRKGKELLSYCDWQLGYQWQILGRQRTEGRRIVEKVLAIQDHIPDWENANYIVNEAANSRYPTLPPTKPMLGKLKRMPRERPMANVRFRYAAILVRGMTQPTILYEQGGKEDALVS</sequence>
<proteinExistence type="predicted"/>
<evidence type="ECO:0000313" key="1">
    <source>
        <dbReference type="EMBL" id="GET40698.1"/>
    </source>
</evidence>
<name>A0AAV3XEQ0_9CYAN</name>
<comment type="caution">
    <text evidence="1">The sequence shown here is derived from an EMBL/GenBank/DDBJ whole genome shotgun (WGS) entry which is preliminary data.</text>
</comment>
<dbReference type="RefSeq" id="WP_226586747.1">
    <property type="nucleotide sequence ID" value="NZ_BLAY01000097.1"/>
</dbReference>